<evidence type="ECO:0000313" key="1">
    <source>
        <dbReference type="EMBL" id="EFH87200.1"/>
    </source>
</evidence>
<dbReference type="InterPro" id="IPR021272">
    <property type="entry name" value="DUF2851"/>
</dbReference>
<gene>
    <name evidence="1" type="ORF">Krac_8527</name>
</gene>
<dbReference type="EMBL" id="ADVG01000002">
    <property type="protein sequence ID" value="EFH87200.1"/>
    <property type="molecule type" value="Genomic_DNA"/>
</dbReference>
<dbReference type="STRING" id="485913.Krac_8527"/>
<dbReference type="AlphaFoldDB" id="D6TN50"/>
<protein>
    <submittedName>
        <fullName evidence="1">Uncharacterized protein</fullName>
    </submittedName>
</protein>
<evidence type="ECO:0000313" key="2">
    <source>
        <dbReference type="Proteomes" id="UP000004508"/>
    </source>
</evidence>
<dbReference type="InParanoid" id="D6TN50"/>
<dbReference type="OrthoDB" id="148404at2"/>
<proteinExistence type="predicted"/>
<name>D6TN50_KTERA</name>
<dbReference type="Proteomes" id="UP000004508">
    <property type="component" value="Unassembled WGS sequence"/>
</dbReference>
<reference evidence="1 2" key="1">
    <citation type="journal article" date="2011" name="Stand. Genomic Sci.">
        <title>Non-contiguous finished genome sequence and contextual data of the filamentous soil bacterium Ktedonobacter racemifer type strain (SOSP1-21).</title>
        <authorList>
            <person name="Chang Y.J."/>
            <person name="Land M."/>
            <person name="Hauser L."/>
            <person name="Chertkov O."/>
            <person name="Del Rio T.G."/>
            <person name="Nolan M."/>
            <person name="Copeland A."/>
            <person name="Tice H."/>
            <person name="Cheng J.F."/>
            <person name="Lucas S."/>
            <person name="Han C."/>
            <person name="Goodwin L."/>
            <person name="Pitluck S."/>
            <person name="Ivanova N."/>
            <person name="Ovchinikova G."/>
            <person name="Pati A."/>
            <person name="Chen A."/>
            <person name="Palaniappan K."/>
            <person name="Mavromatis K."/>
            <person name="Liolios K."/>
            <person name="Brettin T."/>
            <person name="Fiebig A."/>
            <person name="Rohde M."/>
            <person name="Abt B."/>
            <person name="Goker M."/>
            <person name="Detter J.C."/>
            <person name="Woyke T."/>
            <person name="Bristow J."/>
            <person name="Eisen J.A."/>
            <person name="Markowitz V."/>
            <person name="Hugenholtz P."/>
            <person name="Kyrpides N.C."/>
            <person name="Klenk H.P."/>
            <person name="Lapidus A."/>
        </authorList>
    </citation>
    <scope>NUCLEOTIDE SEQUENCE [LARGE SCALE GENOMIC DNA]</scope>
    <source>
        <strain evidence="2">DSM 44963</strain>
    </source>
</reference>
<dbReference type="Pfam" id="PF11013">
    <property type="entry name" value="DUF2851"/>
    <property type="match status" value="1"/>
</dbReference>
<organism evidence="1 2">
    <name type="scientific">Ktedonobacter racemifer DSM 44963</name>
    <dbReference type="NCBI Taxonomy" id="485913"/>
    <lineage>
        <taxon>Bacteria</taxon>
        <taxon>Bacillati</taxon>
        <taxon>Chloroflexota</taxon>
        <taxon>Ktedonobacteria</taxon>
        <taxon>Ktedonobacterales</taxon>
        <taxon>Ktedonobacteraceae</taxon>
        <taxon>Ktedonobacter</taxon>
    </lineage>
</organism>
<accession>D6TN50</accession>
<dbReference type="RefSeq" id="WP_007912130.1">
    <property type="nucleotide sequence ID" value="NZ_ADVG01000002.1"/>
</dbReference>
<keyword evidence="2" id="KW-1185">Reference proteome</keyword>
<comment type="caution">
    <text evidence="1">The sequence shown here is derived from an EMBL/GenBank/DDBJ whole genome shotgun (WGS) entry which is preliminary data.</text>
</comment>
<sequence length="174" mass="19764">MLLLAEQSYRHLPDEIEVARRWWRLPLDTLLPLDTGETYQLLFAGRPGGSKGPDIRDAVLRPLASSSPLAPAGLRQVLQAPRLCGDVEFHVRASDWYAHHHESDRRYNQVAISKIGSASLCIRANAVSIVKRKSRIPSIAMYHARGKRVYHTFCYLFLYRSKAKFPTLITPNVQ</sequence>